<proteinExistence type="predicted"/>
<name>H2YDL8_CIOSA</name>
<reference evidence="1" key="2">
    <citation type="submission" date="2025-08" db="UniProtKB">
        <authorList>
            <consortium name="Ensembl"/>
        </authorList>
    </citation>
    <scope>IDENTIFICATION</scope>
</reference>
<keyword evidence="2" id="KW-1185">Reference proteome</keyword>
<evidence type="ECO:0000313" key="1">
    <source>
        <dbReference type="Ensembl" id="ENSCSAVP00000003416.1"/>
    </source>
</evidence>
<dbReference type="HOGENOM" id="CLU_1717312_0_0_1"/>
<dbReference type="AlphaFoldDB" id="H2YDL8"/>
<dbReference type="InParanoid" id="H2YDL8"/>
<reference evidence="2" key="1">
    <citation type="submission" date="2003-08" db="EMBL/GenBank/DDBJ databases">
        <authorList>
            <person name="Birren B."/>
            <person name="Nusbaum C."/>
            <person name="Abebe A."/>
            <person name="Abouelleil A."/>
            <person name="Adekoya E."/>
            <person name="Ait-zahra M."/>
            <person name="Allen N."/>
            <person name="Allen T."/>
            <person name="An P."/>
            <person name="Anderson M."/>
            <person name="Anderson S."/>
            <person name="Arachchi H."/>
            <person name="Armbruster J."/>
            <person name="Bachantsang P."/>
            <person name="Baldwin J."/>
            <person name="Barry A."/>
            <person name="Bayul T."/>
            <person name="Blitshsteyn B."/>
            <person name="Bloom T."/>
            <person name="Blye J."/>
            <person name="Boguslavskiy L."/>
            <person name="Borowsky M."/>
            <person name="Boukhgalter B."/>
            <person name="Brunache A."/>
            <person name="Butler J."/>
            <person name="Calixte N."/>
            <person name="Calvo S."/>
            <person name="Camarata J."/>
            <person name="Campo K."/>
            <person name="Chang J."/>
            <person name="Cheshatsang Y."/>
            <person name="Citroen M."/>
            <person name="Collymore A."/>
            <person name="Considine T."/>
            <person name="Cook A."/>
            <person name="Cooke P."/>
            <person name="Corum B."/>
            <person name="Cuomo C."/>
            <person name="David R."/>
            <person name="Dawoe T."/>
            <person name="Degray S."/>
            <person name="Dodge S."/>
            <person name="Dooley K."/>
            <person name="Dorje P."/>
            <person name="Dorjee K."/>
            <person name="Dorris L."/>
            <person name="Duffey N."/>
            <person name="Dupes A."/>
            <person name="Elkins T."/>
            <person name="Engels R."/>
            <person name="Erickson J."/>
            <person name="Farina A."/>
            <person name="Faro S."/>
            <person name="Ferreira P."/>
            <person name="Fischer H."/>
            <person name="Fitzgerald M."/>
            <person name="Foley K."/>
            <person name="Gage D."/>
            <person name="Galagan J."/>
            <person name="Gearin G."/>
            <person name="Gnerre S."/>
            <person name="Gnirke A."/>
            <person name="Goyette A."/>
            <person name="Graham J."/>
            <person name="Grandbois E."/>
            <person name="Gyaltsen K."/>
            <person name="Hafez N."/>
            <person name="Hagopian D."/>
            <person name="Hagos B."/>
            <person name="Hall J."/>
            <person name="Hatcher B."/>
            <person name="Heller A."/>
            <person name="Higgins H."/>
            <person name="Honan T."/>
            <person name="Horn A."/>
            <person name="Houde N."/>
            <person name="Hughes L."/>
            <person name="Hulme W."/>
            <person name="Husby E."/>
            <person name="Iliev I."/>
            <person name="Jaffe D."/>
            <person name="Jones C."/>
            <person name="Kamal M."/>
            <person name="Kamat A."/>
            <person name="Kamvysselis M."/>
            <person name="Karlsson E."/>
            <person name="Kells C."/>
            <person name="Kieu A."/>
            <person name="Kisner P."/>
            <person name="Kodira C."/>
            <person name="Kulbokas E."/>
            <person name="Labutti K."/>
            <person name="Lama D."/>
            <person name="Landers T."/>
            <person name="Leger J."/>
            <person name="Levine S."/>
            <person name="Lewis D."/>
            <person name="Lewis T."/>
            <person name="Lindblad-toh K."/>
            <person name="Liu X."/>
            <person name="Lokyitsang T."/>
            <person name="Lokyitsang Y."/>
            <person name="Lucien O."/>
            <person name="Lui A."/>
            <person name="Ma L.J."/>
            <person name="Mabbitt R."/>
            <person name="Macdonald J."/>
            <person name="Maclean C."/>
            <person name="Major J."/>
            <person name="Manning J."/>
            <person name="Marabella R."/>
            <person name="Maru K."/>
            <person name="Matthews C."/>
            <person name="Mauceli E."/>
            <person name="Mccarthy M."/>
            <person name="Mcdonough S."/>
            <person name="Mcghee T."/>
            <person name="Meldrim J."/>
            <person name="Meneus L."/>
            <person name="Mesirov J."/>
            <person name="Mihalev A."/>
            <person name="Mihova T."/>
            <person name="Mikkelsen T."/>
            <person name="Mlenga V."/>
            <person name="Moru K."/>
            <person name="Mozes J."/>
            <person name="Mulrain L."/>
            <person name="Munson G."/>
            <person name="Naylor J."/>
            <person name="Newes C."/>
            <person name="Nguyen C."/>
            <person name="Nguyen N."/>
            <person name="Nguyen T."/>
            <person name="Nicol R."/>
            <person name="Nielsen C."/>
            <person name="Nizzari M."/>
            <person name="Norbu C."/>
            <person name="Norbu N."/>
            <person name="O'donnell P."/>
            <person name="Okoawo O."/>
            <person name="O'leary S."/>
            <person name="Omotosho B."/>
            <person name="O'neill K."/>
            <person name="Osman S."/>
            <person name="Parker S."/>
            <person name="Perrin D."/>
            <person name="Phunkhang P."/>
            <person name="Piqani B."/>
            <person name="Purcell S."/>
            <person name="Rachupka T."/>
            <person name="Ramasamy U."/>
            <person name="Rameau R."/>
            <person name="Ray V."/>
            <person name="Raymond C."/>
            <person name="Retta R."/>
            <person name="Richardson S."/>
            <person name="Rise C."/>
            <person name="Rodriguez J."/>
            <person name="Rogers J."/>
            <person name="Rogov P."/>
            <person name="Rutman M."/>
            <person name="Schupbach R."/>
            <person name="Seaman C."/>
            <person name="Settipalli S."/>
            <person name="Sharpe T."/>
            <person name="Sheridan J."/>
            <person name="Sherpa N."/>
            <person name="Shi J."/>
            <person name="Smirnov S."/>
            <person name="Smith C."/>
            <person name="Sougnez C."/>
            <person name="Spencer B."/>
            <person name="Stalker J."/>
            <person name="Stange-thomann N."/>
            <person name="Stavropoulos S."/>
            <person name="Stetson K."/>
            <person name="Stone C."/>
            <person name="Stone S."/>
            <person name="Stubbs M."/>
            <person name="Talamas J."/>
            <person name="Tchuinga P."/>
            <person name="Tenzing P."/>
            <person name="Tesfaye S."/>
            <person name="Theodore J."/>
            <person name="Thoulutsang Y."/>
            <person name="Topham K."/>
            <person name="Towey S."/>
            <person name="Tsamla T."/>
            <person name="Tsomo N."/>
            <person name="Vallee D."/>
            <person name="Vassiliev H."/>
            <person name="Venkataraman V."/>
            <person name="Vinson J."/>
            <person name="Vo A."/>
            <person name="Wade C."/>
            <person name="Wang S."/>
            <person name="Wangchuk T."/>
            <person name="Wangdi T."/>
            <person name="Whittaker C."/>
            <person name="Wilkinson J."/>
            <person name="Wu Y."/>
            <person name="Wyman D."/>
            <person name="Yadav S."/>
            <person name="Yang S."/>
            <person name="Yang X."/>
            <person name="Yeager S."/>
            <person name="Yee E."/>
            <person name="Young G."/>
            <person name="Zainoun J."/>
            <person name="Zembeck L."/>
            <person name="Zimmer A."/>
            <person name="Zody M."/>
            <person name="Lander E."/>
        </authorList>
    </citation>
    <scope>NUCLEOTIDE SEQUENCE [LARGE SCALE GENOMIC DNA]</scope>
</reference>
<dbReference type="Proteomes" id="UP000007875">
    <property type="component" value="Unassembled WGS sequence"/>
</dbReference>
<reference evidence="1" key="3">
    <citation type="submission" date="2025-09" db="UniProtKB">
        <authorList>
            <consortium name="Ensembl"/>
        </authorList>
    </citation>
    <scope>IDENTIFICATION</scope>
</reference>
<accession>H2YDL8</accession>
<organism evidence="1 2">
    <name type="scientific">Ciona savignyi</name>
    <name type="common">Pacific transparent sea squirt</name>
    <dbReference type="NCBI Taxonomy" id="51511"/>
    <lineage>
        <taxon>Eukaryota</taxon>
        <taxon>Metazoa</taxon>
        <taxon>Chordata</taxon>
        <taxon>Tunicata</taxon>
        <taxon>Ascidiacea</taxon>
        <taxon>Phlebobranchia</taxon>
        <taxon>Cionidae</taxon>
        <taxon>Ciona</taxon>
    </lineage>
</organism>
<protein>
    <submittedName>
        <fullName evidence="1">Uncharacterized protein</fullName>
    </submittedName>
</protein>
<sequence>MGVVLSNGLRDLTDKMEYRIDNEKRKLKRKQPAQSEKPYGCNNWCPVNENETDISPLLQLKDWLKQEYLKTIPNLCKVQKAMRETFPLQQRDINNKPPMSVANVKIVWPFLLQEECLIQYYSISTDKRDAKSELMHGLTSKSALVYRHMKKSN</sequence>
<evidence type="ECO:0000313" key="2">
    <source>
        <dbReference type="Proteomes" id="UP000007875"/>
    </source>
</evidence>
<dbReference type="Ensembl" id="ENSCSAVT00000003468.1">
    <property type="protein sequence ID" value="ENSCSAVP00000003416.1"/>
    <property type="gene ID" value="ENSCSAVG00000002033.1"/>
</dbReference>